<sequence length="139" mass="15782">MIKLDPYLNFPGNTEQAFLFYKKVFGGEFATFMRFGEMPGADKMPVNDRNKILHVSLPIGSSTLMGTDAMDSMNQKLTLGDNFHIAIQIDDEPETRRIFDALAQGGVVIMPLAKEFWADLYGMCKDRFGVQWMINYKAQ</sequence>
<dbReference type="CDD" id="cd06588">
    <property type="entry name" value="PhnB_like"/>
    <property type="match status" value="1"/>
</dbReference>
<dbReference type="EMBL" id="JAHESF010000012">
    <property type="protein sequence ID" value="MBT1698042.1"/>
    <property type="molecule type" value="Genomic_DNA"/>
</dbReference>
<accession>A0AAP2DMW8</accession>
<evidence type="ECO:0000313" key="2">
    <source>
        <dbReference type="EMBL" id="MBT1698042.1"/>
    </source>
</evidence>
<evidence type="ECO:0000259" key="1">
    <source>
        <dbReference type="Pfam" id="PF06983"/>
    </source>
</evidence>
<dbReference type="PANTHER" id="PTHR33990:SF1">
    <property type="entry name" value="PROTEIN YJDN"/>
    <property type="match status" value="1"/>
</dbReference>
<feature type="domain" description="PhnB-like" evidence="1">
    <location>
        <begin position="4"/>
        <end position="134"/>
    </location>
</feature>
<dbReference type="Pfam" id="PF06983">
    <property type="entry name" value="3-dmu-9_3-mt"/>
    <property type="match status" value="1"/>
</dbReference>
<dbReference type="Gene3D" id="3.10.180.10">
    <property type="entry name" value="2,3-Dihydroxybiphenyl 1,2-Dioxygenase, domain 1"/>
    <property type="match status" value="1"/>
</dbReference>
<organism evidence="2 3">
    <name type="scientific">Chryseosolibacter histidini</name>
    <dbReference type="NCBI Taxonomy" id="2782349"/>
    <lineage>
        <taxon>Bacteria</taxon>
        <taxon>Pseudomonadati</taxon>
        <taxon>Bacteroidota</taxon>
        <taxon>Cytophagia</taxon>
        <taxon>Cytophagales</taxon>
        <taxon>Chryseotaleaceae</taxon>
        <taxon>Chryseosolibacter</taxon>
    </lineage>
</organism>
<gene>
    <name evidence="2" type="ORF">KK083_14210</name>
</gene>
<dbReference type="PANTHER" id="PTHR33990">
    <property type="entry name" value="PROTEIN YJDN-RELATED"/>
    <property type="match status" value="1"/>
</dbReference>
<keyword evidence="3" id="KW-1185">Reference proteome</keyword>
<name>A0AAP2DMW8_9BACT</name>
<dbReference type="Proteomes" id="UP001319200">
    <property type="component" value="Unassembled WGS sequence"/>
</dbReference>
<protein>
    <submittedName>
        <fullName evidence="2">VOC family protein</fullName>
    </submittedName>
</protein>
<dbReference type="InterPro" id="IPR028973">
    <property type="entry name" value="PhnB-like"/>
</dbReference>
<comment type="caution">
    <text evidence="2">The sequence shown here is derived from an EMBL/GenBank/DDBJ whole genome shotgun (WGS) entry which is preliminary data.</text>
</comment>
<evidence type="ECO:0000313" key="3">
    <source>
        <dbReference type="Proteomes" id="UP001319200"/>
    </source>
</evidence>
<dbReference type="AlphaFoldDB" id="A0AAP2DMW8"/>
<reference evidence="2 3" key="1">
    <citation type="submission" date="2021-05" db="EMBL/GenBank/DDBJ databases">
        <title>A Polyphasic approach of four new species of the genus Ohtaekwangia: Ohtaekwangia histidinii sp. nov., Ohtaekwangia cretensis sp. nov., Ohtaekwangia indiensis sp. nov., Ohtaekwangia reichenbachii sp. nov. from diverse environment.</title>
        <authorList>
            <person name="Octaviana S."/>
        </authorList>
    </citation>
    <scope>NUCLEOTIDE SEQUENCE [LARGE SCALE GENOMIC DNA]</scope>
    <source>
        <strain evidence="2 3">PWU4</strain>
    </source>
</reference>
<dbReference type="InterPro" id="IPR029068">
    <property type="entry name" value="Glyas_Bleomycin-R_OHBP_Dase"/>
</dbReference>
<dbReference type="RefSeq" id="WP_254163913.1">
    <property type="nucleotide sequence ID" value="NZ_JAHESF010000012.1"/>
</dbReference>
<proteinExistence type="predicted"/>
<dbReference type="SUPFAM" id="SSF54593">
    <property type="entry name" value="Glyoxalase/Bleomycin resistance protein/Dihydroxybiphenyl dioxygenase"/>
    <property type="match status" value="1"/>
</dbReference>